<reference evidence="6" key="1">
    <citation type="journal article" date="2019" name="Int. J. Syst. Evol. Microbiol.">
        <title>The Global Catalogue of Microorganisms (GCM) 10K type strain sequencing project: providing services to taxonomists for standard genome sequencing and annotation.</title>
        <authorList>
            <consortium name="The Broad Institute Genomics Platform"/>
            <consortium name="The Broad Institute Genome Sequencing Center for Infectious Disease"/>
            <person name="Wu L."/>
            <person name="Ma J."/>
        </authorList>
    </citation>
    <scope>NUCLEOTIDE SEQUENCE [LARGE SCALE GENOMIC DNA]</scope>
    <source>
        <strain evidence="6">JCM 17555</strain>
    </source>
</reference>
<gene>
    <name evidence="5" type="ORF">GCM10022278_08400</name>
</gene>
<evidence type="ECO:0000256" key="4">
    <source>
        <dbReference type="HAMAP-Rule" id="MF_00528"/>
    </source>
</evidence>
<dbReference type="Pfam" id="PF02545">
    <property type="entry name" value="Maf"/>
    <property type="match status" value="1"/>
</dbReference>
<evidence type="ECO:0000256" key="3">
    <source>
        <dbReference type="ARBA" id="ARBA00023080"/>
    </source>
</evidence>
<dbReference type="InterPro" id="IPR029001">
    <property type="entry name" value="ITPase-like_fam"/>
</dbReference>
<sequence length="239" mass="25756">MTDAVKVKHKPCPIILASTSTYRAALMRQLNMTFSGTAPMYDEAQDSLREQLKGEPDALACHHAIQKALSLSAANANAVIIGSDQTGSCDGALLNKPGHHSAAFAQLTYCSGKNAVFHTAAAVLVPRDLALTRDACPTSGFEHQSWYSEAEALCRSQHRIVTVLETTTLTFRKLSDEEIDAYLTLDQPFDCAGSFKIESHGIGLFSRYQSNDPSALIGLPLIRLASILRSAGISLFQSA</sequence>
<comment type="caution">
    <text evidence="5">The sequence shown here is derived from an EMBL/GenBank/DDBJ whole genome shotgun (WGS) entry which is preliminary data.</text>
</comment>
<dbReference type="Proteomes" id="UP001501337">
    <property type="component" value="Unassembled WGS sequence"/>
</dbReference>
<dbReference type="PIRSF" id="PIRSF006305">
    <property type="entry name" value="Maf"/>
    <property type="match status" value="1"/>
</dbReference>
<evidence type="ECO:0000256" key="2">
    <source>
        <dbReference type="ARBA" id="ARBA00022801"/>
    </source>
</evidence>
<evidence type="ECO:0000256" key="1">
    <source>
        <dbReference type="ARBA" id="ARBA00001968"/>
    </source>
</evidence>
<dbReference type="HAMAP" id="MF_00528">
    <property type="entry name" value="Maf"/>
    <property type="match status" value="1"/>
</dbReference>
<dbReference type="PANTHER" id="PTHR43213">
    <property type="entry name" value="BIFUNCTIONAL DTTP/UTP PYROPHOSPHATASE/METHYLTRANSFERASE PROTEIN-RELATED"/>
    <property type="match status" value="1"/>
</dbReference>
<comment type="subcellular location">
    <subcellularLocation>
        <location evidence="4">Cytoplasm</location>
    </subcellularLocation>
</comment>
<comment type="cofactor">
    <cofactor evidence="1 4">
        <name>a divalent metal cation</name>
        <dbReference type="ChEBI" id="CHEBI:60240"/>
    </cofactor>
</comment>
<comment type="catalytic activity">
    <reaction evidence="4">
        <text>N(7)-methyl-GTP + H2O = N(7)-methyl-GMP + diphosphate + H(+)</text>
        <dbReference type="Rhea" id="RHEA:58744"/>
        <dbReference type="ChEBI" id="CHEBI:15377"/>
        <dbReference type="ChEBI" id="CHEBI:15378"/>
        <dbReference type="ChEBI" id="CHEBI:33019"/>
        <dbReference type="ChEBI" id="CHEBI:58285"/>
        <dbReference type="ChEBI" id="CHEBI:87133"/>
    </reaction>
</comment>
<organism evidence="5 6">
    <name type="scientific">Allohahella marinimesophila</name>
    <dbReference type="NCBI Taxonomy" id="1054972"/>
    <lineage>
        <taxon>Bacteria</taxon>
        <taxon>Pseudomonadati</taxon>
        <taxon>Pseudomonadota</taxon>
        <taxon>Gammaproteobacteria</taxon>
        <taxon>Oceanospirillales</taxon>
        <taxon>Hahellaceae</taxon>
        <taxon>Allohahella</taxon>
    </lineage>
</organism>
<keyword evidence="4" id="KW-0963">Cytoplasm</keyword>
<keyword evidence="6" id="KW-1185">Reference proteome</keyword>
<proteinExistence type="inferred from homology"/>
<keyword evidence="2 4" id="KW-0378">Hydrolase</keyword>
<dbReference type="InterPro" id="IPR003697">
    <property type="entry name" value="Maf-like"/>
</dbReference>
<feature type="site" description="Important for substrate specificity" evidence="4">
    <location>
        <position position="22"/>
    </location>
</feature>
<dbReference type="SUPFAM" id="SSF52972">
    <property type="entry name" value="ITPase-like"/>
    <property type="match status" value="1"/>
</dbReference>
<comment type="similarity">
    <text evidence="4">Belongs to the Maf family. YceF subfamily.</text>
</comment>
<feature type="site" description="Important for substrate specificity" evidence="4">
    <location>
        <position position="198"/>
    </location>
</feature>
<accession>A0ABP7NPR5</accession>
<evidence type="ECO:0000313" key="5">
    <source>
        <dbReference type="EMBL" id="GAA3951627.1"/>
    </source>
</evidence>
<dbReference type="PANTHER" id="PTHR43213:SF5">
    <property type="entry name" value="BIFUNCTIONAL DTTP_UTP PYROPHOSPHATASE_METHYLTRANSFERASE PROTEIN-RELATED"/>
    <property type="match status" value="1"/>
</dbReference>
<dbReference type="EMBL" id="BAABBO010000001">
    <property type="protein sequence ID" value="GAA3951627.1"/>
    <property type="molecule type" value="Genomic_DNA"/>
</dbReference>
<name>A0ABP7NPR5_9GAMM</name>
<dbReference type="EC" id="3.6.1.-" evidence="4"/>
<comment type="function">
    <text evidence="4">Nucleoside triphosphate pyrophosphatase that hydrolyzes 7-methyl-GTP (m(7)GTP). May have a dual role in cell division arrest and in preventing the incorporation of modified nucleotides into cellular nucleic acids.</text>
</comment>
<dbReference type="CDD" id="cd00985">
    <property type="entry name" value="Maf_Ham1"/>
    <property type="match status" value="1"/>
</dbReference>
<keyword evidence="3 4" id="KW-0546">Nucleotide metabolism</keyword>
<feature type="active site" description="Proton acceptor" evidence="4">
    <location>
        <position position="84"/>
    </location>
</feature>
<feature type="site" description="Important for substrate specificity" evidence="4">
    <location>
        <position position="85"/>
    </location>
</feature>
<protein>
    <recommendedName>
        <fullName evidence="4">7-methyl-GTP pyrophosphatase</fullName>
        <shortName evidence="4">m(7)GTP pyrophosphatase</shortName>
        <ecNumber evidence="4">3.6.1.-</ecNumber>
    </recommendedName>
</protein>
<dbReference type="RefSeq" id="WP_344803577.1">
    <property type="nucleotide sequence ID" value="NZ_BAABBO010000001.1"/>
</dbReference>
<evidence type="ECO:0000313" key="6">
    <source>
        <dbReference type="Proteomes" id="UP001501337"/>
    </source>
</evidence>
<dbReference type="Gene3D" id="3.90.950.10">
    <property type="match status" value="1"/>
</dbReference>
<comment type="caution">
    <text evidence="4">Lacks conserved residue(s) required for the propagation of feature annotation.</text>
</comment>